<evidence type="ECO:0000259" key="11">
    <source>
        <dbReference type="PROSITE" id="PS50011"/>
    </source>
</evidence>
<feature type="compositionally biased region" description="Low complexity" evidence="10">
    <location>
        <begin position="1"/>
        <end position="18"/>
    </location>
</feature>
<comment type="catalytic activity">
    <reaction evidence="7">
        <text>L-threonyl-[protein] + ATP = O-phospho-L-threonyl-[protein] + ADP + H(+)</text>
        <dbReference type="Rhea" id="RHEA:46608"/>
        <dbReference type="Rhea" id="RHEA-COMP:11060"/>
        <dbReference type="Rhea" id="RHEA-COMP:11605"/>
        <dbReference type="ChEBI" id="CHEBI:15378"/>
        <dbReference type="ChEBI" id="CHEBI:30013"/>
        <dbReference type="ChEBI" id="CHEBI:30616"/>
        <dbReference type="ChEBI" id="CHEBI:61977"/>
        <dbReference type="ChEBI" id="CHEBI:456216"/>
        <dbReference type="EC" id="2.7.11.1"/>
    </reaction>
</comment>
<evidence type="ECO:0000313" key="13">
    <source>
        <dbReference type="Proteomes" id="UP000692954"/>
    </source>
</evidence>
<dbReference type="SMART" id="SM00220">
    <property type="entry name" value="S_TKc"/>
    <property type="match status" value="1"/>
</dbReference>
<dbReference type="Pfam" id="PF00069">
    <property type="entry name" value="Pkinase"/>
    <property type="match status" value="2"/>
</dbReference>
<evidence type="ECO:0000256" key="5">
    <source>
        <dbReference type="ARBA" id="ARBA00022777"/>
    </source>
</evidence>
<dbReference type="OrthoDB" id="2649at2759"/>
<dbReference type="InterPro" id="IPR000719">
    <property type="entry name" value="Prot_kinase_dom"/>
</dbReference>
<feature type="region of interest" description="Disordered" evidence="10">
    <location>
        <begin position="1"/>
        <end position="23"/>
    </location>
</feature>
<evidence type="ECO:0000256" key="2">
    <source>
        <dbReference type="ARBA" id="ARBA00022527"/>
    </source>
</evidence>
<name>A0A8S1QZ49_9CILI</name>
<keyword evidence="2" id="KW-0723">Serine/threonine-protein kinase</keyword>
<comment type="caution">
    <text evidence="12">The sequence shown here is derived from an EMBL/GenBank/DDBJ whole genome shotgun (WGS) entry which is preliminary data.</text>
</comment>
<evidence type="ECO:0000256" key="6">
    <source>
        <dbReference type="ARBA" id="ARBA00022840"/>
    </source>
</evidence>
<keyword evidence="13" id="KW-1185">Reference proteome</keyword>
<dbReference type="InterPro" id="IPR008271">
    <property type="entry name" value="Ser/Thr_kinase_AS"/>
</dbReference>
<feature type="binding site" evidence="9">
    <location>
        <position position="98"/>
    </location>
    <ligand>
        <name>ATP</name>
        <dbReference type="ChEBI" id="CHEBI:30616"/>
    </ligand>
</feature>
<keyword evidence="3" id="KW-0808">Transferase</keyword>
<evidence type="ECO:0000256" key="1">
    <source>
        <dbReference type="ARBA" id="ARBA00012513"/>
    </source>
</evidence>
<feature type="compositionally biased region" description="Low complexity" evidence="10">
    <location>
        <begin position="308"/>
        <end position="322"/>
    </location>
</feature>
<dbReference type="AlphaFoldDB" id="A0A8S1QZ49"/>
<protein>
    <recommendedName>
        <fullName evidence="1">non-specific serine/threonine protein kinase</fullName>
        <ecNumber evidence="1">2.7.11.1</ecNumber>
    </recommendedName>
</protein>
<dbReference type="PROSITE" id="PS50011">
    <property type="entry name" value="PROTEIN_KINASE_DOM"/>
    <property type="match status" value="1"/>
</dbReference>
<accession>A0A8S1QZ49</accession>
<evidence type="ECO:0000256" key="8">
    <source>
        <dbReference type="ARBA" id="ARBA00048679"/>
    </source>
</evidence>
<evidence type="ECO:0000256" key="7">
    <source>
        <dbReference type="ARBA" id="ARBA00047899"/>
    </source>
</evidence>
<dbReference type="FunFam" id="1.10.510.10:FF:000275">
    <property type="entry name" value="SRSF protein kinase 2 isoform X3"/>
    <property type="match status" value="1"/>
</dbReference>
<keyword evidence="6 9" id="KW-0067">ATP-binding</keyword>
<dbReference type="PANTHER" id="PTHR47634">
    <property type="entry name" value="PROTEIN KINASE DOMAIN-CONTAINING PROTEIN-RELATED"/>
    <property type="match status" value="1"/>
</dbReference>
<dbReference type="GO" id="GO:0050684">
    <property type="term" value="P:regulation of mRNA processing"/>
    <property type="evidence" value="ECO:0007669"/>
    <property type="project" value="TreeGrafter"/>
</dbReference>
<dbReference type="PROSITE" id="PS00108">
    <property type="entry name" value="PROTEIN_KINASE_ST"/>
    <property type="match status" value="1"/>
</dbReference>
<organism evidence="12 13">
    <name type="scientific">Paramecium sonneborni</name>
    <dbReference type="NCBI Taxonomy" id="65129"/>
    <lineage>
        <taxon>Eukaryota</taxon>
        <taxon>Sar</taxon>
        <taxon>Alveolata</taxon>
        <taxon>Ciliophora</taxon>
        <taxon>Intramacronucleata</taxon>
        <taxon>Oligohymenophorea</taxon>
        <taxon>Peniculida</taxon>
        <taxon>Parameciidae</taxon>
        <taxon>Paramecium</taxon>
    </lineage>
</organism>
<dbReference type="PANTHER" id="PTHR47634:SF9">
    <property type="entry name" value="PROTEIN KINASE DOMAIN-CONTAINING PROTEIN-RELATED"/>
    <property type="match status" value="1"/>
</dbReference>
<reference evidence="12" key="1">
    <citation type="submission" date="2021-01" db="EMBL/GenBank/DDBJ databases">
        <authorList>
            <consortium name="Genoscope - CEA"/>
            <person name="William W."/>
        </authorList>
    </citation>
    <scope>NUCLEOTIDE SEQUENCE</scope>
</reference>
<dbReference type="GO" id="GO:0004674">
    <property type="term" value="F:protein serine/threonine kinase activity"/>
    <property type="evidence" value="ECO:0007669"/>
    <property type="project" value="UniProtKB-KW"/>
</dbReference>
<evidence type="ECO:0000256" key="10">
    <source>
        <dbReference type="SAM" id="MobiDB-lite"/>
    </source>
</evidence>
<comment type="catalytic activity">
    <reaction evidence="8">
        <text>L-seryl-[protein] + ATP = O-phospho-L-seryl-[protein] + ADP + H(+)</text>
        <dbReference type="Rhea" id="RHEA:17989"/>
        <dbReference type="Rhea" id="RHEA-COMP:9863"/>
        <dbReference type="Rhea" id="RHEA-COMP:11604"/>
        <dbReference type="ChEBI" id="CHEBI:15378"/>
        <dbReference type="ChEBI" id="CHEBI:29999"/>
        <dbReference type="ChEBI" id="CHEBI:30616"/>
        <dbReference type="ChEBI" id="CHEBI:83421"/>
        <dbReference type="ChEBI" id="CHEBI:456216"/>
        <dbReference type="EC" id="2.7.11.1"/>
    </reaction>
</comment>
<gene>
    <name evidence="12" type="ORF">PSON_ATCC_30995.1.T1270188</name>
</gene>
<proteinExistence type="predicted"/>
<dbReference type="GO" id="GO:0000245">
    <property type="term" value="P:spliceosomal complex assembly"/>
    <property type="evidence" value="ECO:0007669"/>
    <property type="project" value="TreeGrafter"/>
</dbReference>
<feature type="compositionally biased region" description="Polar residues" evidence="10">
    <location>
        <begin position="612"/>
        <end position="627"/>
    </location>
</feature>
<evidence type="ECO:0000256" key="4">
    <source>
        <dbReference type="ARBA" id="ARBA00022741"/>
    </source>
</evidence>
<feature type="region of interest" description="Disordered" evidence="10">
    <location>
        <begin position="612"/>
        <end position="631"/>
    </location>
</feature>
<sequence length="673" mass="79295">MSQTNAQQQFEAQMQSSQGFKQEKPMNEQIEELMDHLDHEHDSEDEGMEDYKIGGYHPVHIGEVLLNRYVVIQKLGWGHFSTVWLAKDFKYDTYVALKIQKSASHYLEAAYDEVEILQKVAQNVQNPVWIQSLKDYYADQGRTSFNRDDTHTVQLLNSFVYKGPYGHHFCMVFEILGVNLLEIIKRFEYKGCPMDIARRMAKQILIGLDYLHRICGVIHTDLKPENVLLCLSDEEIKDIVENGQLTSNQLFSDRIHIYRQMLGIVEDKPTFEEKQTTTQKQDEEDLDTQSTNLSKTQKRKLLRKKKQQQQQQQQQSQSQSQSNDYMNEDKEQIQSEQPKSIKELFQQQKKISFTQQKKLPDNFRLKIADLGNACWIHHHFSTLIQTRQYRSPEVLLGIKYNPTADIWSFACMIFEMLTGDYLFEPRQGPNFSKNEDHLAQIQELLGKFPFEYSTRGAKAKRYFTNNGQMKRIPQLHFWSLFNVLTEKYRFKQEEALSFASFMMPMLHQLPEYRTTAEEVLKRELCSNNQDECQRKAQLKKYIDQIFQFQNFRNHIPNSGWLNCKTDLQNGHKMNEEEYKKYNKQKKANEDVEQFDQNIDGIQPKLLQNYRRASTRSYDGSNSQTPQQDKVIRKEGKYVDHRVIDRSFTDLGYIGYGDGIDLEQLDSTGNWQFS</sequence>
<keyword evidence="4 9" id="KW-0547">Nucleotide-binding</keyword>
<feature type="region of interest" description="Disordered" evidence="10">
    <location>
        <begin position="269"/>
        <end position="337"/>
    </location>
</feature>
<dbReference type="EMBL" id="CAJJDN010000127">
    <property type="protein sequence ID" value="CAD8120729.1"/>
    <property type="molecule type" value="Genomic_DNA"/>
</dbReference>
<dbReference type="InterPro" id="IPR017441">
    <property type="entry name" value="Protein_kinase_ATP_BS"/>
</dbReference>
<dbReference type="Proteomes" id="UP000692954">
    <property type="component" value="Unassembled WGS sequence"/>
</dbReference>
<dbReference type="PROSITE" id="PS00107">
    <property type="entry name" value="PROTEIN_KINASE_ATP"/>
    <property type="match status" value="1"/>
</dbReference>
<feature type="compositionally biased region" description="Basic residues" evidence="10">
    <location>
        <begin position="296"/>
        <end position="307"/>
    </location>
</feature>
<dbReference type="EC" id="2.7.11.1" evidence="1"/>
<evidence type="ECO:0000313" key="12">
    <source>
        <dbReference type="EMBL" id="CAD8120729.1"/>
    </source>
</evidence>
<feature type="domain" description="Protein kinase" evidence="11">
    <location>
        <begin position="69"/>
        <end position="525"/>
    </location>
</feature>
<keyword evidence="5" id="KW-0418">Kinase</keyword>
<dbReference type="GO" id="GO:0005524">
    <property type="term" value="F:ATP binding"/>
    <property type="evidence" value="ECO:0007669"/>
    <property type="project" value="UniProtKB-UniRule"/>
</dbReference>
<evidence type="ECO:0000256" key="3">
    <source>
        <dbReference type="ARBA" id="ARBA00022679"/>
    </source>
</evidence>
<dbReference type="InterPro" id="IPR051334">
    <property type="entry name" value="SRPK"/>
</dbReference>
<evidence type="ECO:0000256" key="9">
    <source>
        <dbReference type="PROSITE-ProRule" id="PRU10141"/>
    </source>
</evidence>